<feature type="compositionally biased region" description="Polar residues" evidence="8">
    <location>
        <begin position="41"/>
        <end position="50"/>
    </location>
</feature>
<keyword evidence="9" id="KW-0645">Protease</keyword>
<feature type="compositionally biased region" description="Basic residues" evidence="8">
    <location>
        <begin position="60"/>
        <end position="74"/>
    </location>
</feature>
<dbReference type="GO" id="GO:0004177">
    <property type="term" value="F:aminopeptidase activity"/>
    <property type="evidence" value="ECO:0007669"/>
    <property type="project" value="UniProtKB-KW"/>
</dbReference>
<keyword evidence="9" id="KW-0031">Aminopeptidase</keyword>
<keyword evidence="4" id="KW-0337">GPI-anchor biosynthesis</keyword>
<evidence type="ECO:0000256" key="2">
    <source>
        <dbReference type="ARBA" id="ARBA00004687"/>
    </source>
</evidence>
<gene>
    <name evidence="9" type="primary">GPI2</name>
    <name evidence="9" type="ORF">LTR09_006438</name>
</gene>
<reference evidence="9" key="1">
    <citation type="submission" date="2023-04" db="EMBL/GenBank/DDBJ databases">
        <title>Black Yeasts Isolated from many extreme environments.</title>
        <authorList>
            <person name="Coleine C."/>
            <person name="Stajich J.E."/>
            <person name="Selbmann L."/>
        </authorList>
    </citation>
    <scope>NUCLEOTIDE SEQUENCE</scope>
    <source>
        <strain evidence="9">CCFEE 5312</strain>
    </source>
</reference>
<evidence type="ECO:0000256" key="6">
    <source>
        <dbReference type="ARBA" id="ARBA00022989"/>
    </source>
</evidence>
<comment type="subcellular location">
    <subcellularLocation>
        <location evidence="1">Membrane</location>
        <topology evidence="1">Multi-pass membrane protein</topology>
    </subcellularLocation>
</comment>
<dbReference type="InterPro" id="IPR009450">
    <property type="entry name" value="Plno_GlcNAc_GPI2"/>
</dbReference>
<comment type="caution">
    <text evidence="9">The sequence shown here is derived from an EMBL/GenBank/DDBJ whole genome shotgun (WGS) entry which is preliminary data.</text>
</comment>
<keyword evidence="10" id="KW-1185">Reference proteome</keyword>
<dbReference type="Pfam" id="PF06432">
    <property type="entry name" value="GPI2"/>
    <property type="match status" value="1"/>
</dbReference>
<dbReference type="EMBL" id="JAWDJX010000020">
    <property type="protein sequence ID" value="KAK3052583.1"/>
    <property type="molecule type" value="Genomic_DNA"/>
</dbReference>
<keyword evidence="9" id="KW-0378">Hydrolase</keyword>
<evidence type="ECO:0000256" key="8">
    <source>
        <dbReference type="SAM" id="MobiDB-lite"/>
    </source>
</evidence>
<dbReference type="GO" id="GO:0006506">
    <property type="term" value="P:GPI anchor biosynthetic process"/>
    <property type="evidence" value="ECO:0007669"/>
    <property type="project" value="UniProtKB-KW"/>
</dbReference>
<organism evidence="9 10">
    <name type="scientific">Extremus antarcticus</name>
    <dbReference type="NCBI Taxonomy" id="702011"/>
    <lineage>
        <taxon>Eukaryota</taxon>
        <taxon>Fungi</taxon>
        <taxon>Dikarya</taxon>
        <taxon>Ascomycota</taxon>
        <taxon>Pezizomycotina</taxon>
        <taxon>Dothideomycetes</taxon>
        <taxon>Dothideomycetidae</taxon>
        <taxon>Mycosphaerellales</taxon>
        <taxon>Extremaceae</taxon>
        <taxon>Extremus</taxon>
    </lineage>
</organism>
<evidence type="ECO:0000256" key="4">
    <source>
        <dbReference type="ARBA" id="ARBA00022502"/>
    </source>
</evidence>
<proteinExistence type="inferred from homology"/>
<feature type="compositionally biased region" description="Polar residues" evidence="8">
    <location>
        <begin position="9"/>
        <end position="22"/>
    </location>
</feature>
<dbReference type="GO" id="GO:0000506">
    <property type="term" value="C:glycosylphosphatidylinositol-N-acetylglucosaminyltransferase (GPI-GnT) complex"/>
    <property type="evidence" value="ECO:0007669"/>
    <property type="project" value="TreeGrafter"/>
</dbReference>
<feature type="region of interest" description="Disordered" evidence="8">
    <location>
        <begin position="247"/>
        <end position="280"/>
    </location>
</feature>
<keyword evidence="7" id="KW-0472">Membrane</keyword>
<dbReference type="PANTHER" id="PTHR12982">
    <property type="entry name" value="PHOSPHATIDYLINOSITOL GLYCAN, CLASS C"/>
    <property type="match status" value="1"/>
</dbReference>
<dbReference type="EC" id="3.4.11.19" evidence="9"/>
<protein>
    <submittedName>
        <fullName evidence="9">Glycosylphosphatidylinositol anchor biosynthesis</fullName>
        <ecNumber evidence="9">3.4.11.19</ecNumber>
    </submittedName>
</protein>
<dbReference type="PANTHER" id="PTHR12982:SF0">
    <property type="entry name" value="PHOSPHATIDYLINOSITOL N-ACETYLGLUCOSAMINYLTRANSFERASE SUBUNIT C"/>
    <property type="match status" value="1"/>
</dbReference>
<sequence>MSLREESSISRASSLHPTQSHLHPQDAIYAYSPPRKPSLGRSDTVTKQPPTTEPRSRRDRDRRRGRSSSRRRRSANGAGKQWKKLLWVKQSYPDNYTDEETFLDHLQWNPRLRPYEFWPLVADSTIIVQHVCSVIIFVCCFTSIFQERVVPQTVVGWATLGTVVGWVILDYWQTREEAEAAEVRDAPQVDEMGEGEKESSSPASTAASFGQPFKEQHIPLAATANGRAFQSRNPSLASVGGASSINLPTSPIAGPGEAHTSLPPTPTHTPPWNDQPSSLSPRMQQRLTTVKSAILIYCCLLGLSPILKSLTKSTSSDSIWALSSWLMILNVMTFDYGAGPEAKFPAPLSTNAALMASTVLASRLPSTTTMGSG</sequence>
<evidence type="ECO:0000313" key="10">
    <source>
        <dbReference type="Proteomes" id="UP001271007"/>
    </source>
</evidence>
<comment type="similarity">
    <text evidence="3">Belongs to the PIGC family.</text>
</comment>
<feature type="region of interest" description="Disordered" evidence="8">
    <location>
        <begin position="180"/>
        <end position="208"/>
    </location>
</feature>
<evidence type="ECO:0000256" key="3">
    <source>
        <dbReference type="ARBA" id="ARBA00008321"/>
    </source>
</evidence>
<keyword evidence="5" id="KW-0812">Transmembrane</keyword>
<evidence type="ECO:0000256" key="5">
    <source>
        <dbReference type="ARBA" id="ARBA00022692"/>
    </source>
</evidence>
<keyword evidence="6" id="KW-1133">Transmembrane helix</keyword>
<comment type="pathway">
    <text evidence="2">Glycolipid biosynthesis; glycosylphosphatidylinositol-anchor biosynthesis.</text>
</comment>
<dbReference type="Proteomes" id="UP001271007">
    <property type="component" value="Unassembled WGS sequence"/>
</dbReference>
<name>A0AAJ0DLK9_9PEZI</name>
<evidence type="ECO:0000256" key="7">
    <source>
        <dbReference type="ARBA" id="ARBA00023136"/>
    </source>
</evidence>
<dbReference type="AlphaFoldDB" id="A0AAJ0DLK9"/>
<evidence type="ECO:0000313" key="9">
    <source>
        <dbReference type="EMBL" id="KAK3052583.1"/>
    </source>
</evidence>
<evidence type="ECO:0000256" key="1">
    <source>
        <dbReference type="ARBA" id="ARBA00004141"/>
    </source>
</evidence>
<feature type="region of interest" description="Disordered" evidence="8">
    <location>
        <begin position="1"/>
        <end position="78"/>
    </location>
</feature>
<accession>A0AAJ0DLK9</accession>